<dbReference type="RefSeq" id="WP_228085761.1">
    <property type="nucleotide sequence ID" value="NZ_JACVHL010000003.1"/>
</dbReference>
<organism evidence="1 2">
    <name type="scientific">Vibrio parahaemolyticus</name>
    <dbReference type="NCBI Taxonomy" id="670"/>
    <lineage>
        <taxon>Bacteria</taxon>
        <taxon>Pseudomonadati</taxon>
        <taxon>Pseudomonadota</taxon>
        <taxon>Gammaproteobacteria</taxon>
        <taxon>Vibrionales</taxon>
        <taxon>Vibrionaceae</taxon>
        <taxon>Vibrio</taxon>
    </lineage>
</organism>
<proteinExistence type="predicted"/>
<name>A0A9Q3U8C7_VIBPH</name>
<dbReference type="EMBL" id="JACVHL010000003">
    <property type="protein sequence ID" value="MCC3804093.1"/>
    <property type="molecule type" value="Genomic_DNA"/>
</dbReference>
<evidence type="ECO:0000313" key="2">
    <source>
        <dbReference type="Proteomes" id="UP000726777"/>
    </source>
</evidence>
<reference evidence="1" key="1">
    <citation type="submission" date="2020-09" db="EMBL/GenBank/DDBJ databases">
        <title>Genome sequence of Vibrio parahaemolyticus isolates.</title>
        <authorList>
            <person name="Hammerl J.A."/>
            <person name="Strauch E."/>
        </authorList>
    </citation>
    <scope>NUCLEOTIDE SEQUENCE</scope>
    <source>
        <strain evidence="1">17-VB00146</strain>
    </source>
</reference>
<evidence type="ECO:0000313" key="1">
    <source>
        <dbReference type="EMBL" id="MCC3804093.1"/>
    </source>
</evidence>
<accession>A0A9Q3U8C7</accession>
<dbReference type="Proteomes" id="UP000726777">
    <property type="component" value="Unassembled WGS sequence"/>
</dbReference>
<gene>
    <name evidence="1" type="ORF">IB292_03475</name>
</gene>
<protein>
    <submittedName>
        <fullName evidence="1">Uncharacterized protein</fullName>
    </submittedName>
</protein>
<dbReference type="AlphaFoldDB" id="A0A9Q3U8C7"/>
<comment type="caution">
    <text evidence="1">The sequence shown here is derived from an EMBL/GenBank/DDBJ whole genome shotgun (WGS) entry which is preliminary data.</text>
</comment>
<sequence>MSALPQNPEYRAAFEAVVGLLKAAQERTLSCDESVQLNLHMATCRRFEEGLTQ</sequence>